<evidence type="ECO:0000259" key="3">
    <source>
        <dbReference type="PROSITE" id="PS51702"/>
    </source>
</evidence>
<proteinExistence type="predicted"/>
<dbReference type="SUPFAM" id="SSF53098">
    <property type="entry name" value="Ribonuclease H-like"/>
    <property type="match status" value="1"/>
</dbReference>
<dbReference type="InterPro" id="IPR036397">
    <property type="entry name" value="RNaseH_sf"/>
</dbReference>
<accession>A0A3N4W996</accession>
<comment type="caution">
    <text evidence="4">The sequence shown here is derived from an EMBL/GenBank/DDBJ whole genome shotgun (WGS) entry which is preliminary data.</text>
</comment>
<dbReference type="InterPro" id="IPR003314">
    <property type="entry name" value="Mu-type_HTH"/>
</dbReference>
<evidence type="ECO:0000313" key="5">
    <source>
        <dbReference type="Proteomes" id="UP000269708"/>
    </source>
</evidence>
<dbReference type="PROSITE" id="PS50994">
    <property type="entry name" value="INTEGRASE"/>
    <property type="match status" value="1"/>
</dbReference>
<dbReference type="SUPFAM" id="SSF50610">
    <property type="entry name" value="mu transposase, C-terminal domain"/>
    <property type="match status" value="1"/>
</dbReference>
<dbReference type="InterPro" id="IPR036388">
    <property type="entry name" value="WH-like_DNA-bd_sf"/>
</dbReference>
<dbReference type="Proteomes" id="UP000269708">
    <property type="component" value="Unassembled WGS sequence"/>
</dbReference>
<dbReference type="Pfam" id="PF00665">
    <property type="entry name" value="rve"/>
    <property type="match status" value="1"/>
</dbReference>
<dbReference type="GO" id="GO:0015074">
    <property type="term" value="P:DNA integration"/>
    <property type="evidence" value="ECO:0007669"/>
    <property type="project" value="InterPro"/>
</dbReference>
<name>A0A3N4W996_9GAMM</name>
<dbReference type="Gene3D" id="1.10.10.10">
    <property type="entry name" value="Winged helix-like DNA-binding domain superfamily/Winged helix DNA-binding domain"/>
    <property type="match status" value="1"/>
</dbReference>
<sequence length="756" mass="83720">MADGGRPMKLYDLLEIAEALGRNKSSIVRRATRENWSFSEEAVRGGKRRLYAWELLPADVRDALQRAEALRAAAEASPAFRAGAAAARRQVIAESVDAAVRQRAFEQGAVVAAGMTGTRRARMEAKLELLQRLAAFAEARGTGITRAMEDFCVAYNRGELAVPLQVRQHTGADLHPATLRRWKRDLKTKGPAALAGNYGNRAGTGKLDTNPELRDFVVGLLADKPHASAKHVCDALDARFGAAGVDLPDERTVQRWLKKWKSQNAEVFLALTNPDAWKNRYMSAFGSLTEGITRANQLWQLDSSPADLQLVDGRHSLIGVIDLATRRLRLWVSKTSTAESVCRLLRRTILDWGVPEAVKMDNGRDYASQRVGQLLTSLQIEAKFSAPFSPWEKGNIERAFRTFAHGLVELLPGYCGHNVAEAQEIRAREAFADRLFKKSSDLVEVRLTAADLQDVCDRWCNDYYAHQPHEGLGGVTPFERSAQLRDAVRRVADVRALDLLMGAGELRTVTKRGLRIDNLVYIAPELAGVIGEQVLVRRDEEGDLGRVVVYHAERYLCIAECPEVLGVSRREVAIEAKTRQTRAVQDAKAELRAAKRKAKTADIAWDILDRRAEQHAALAALPPPNVVHITPALEAAADAAAALQAEQAPPAAPVPAPSTIADVDDVTHLLRREQAQDETAEQRFAWALSVLMKAPEERNDIERHRLKGYVNSDEFKGRWLVFEYFGPETQGLPSEYAALLPHGTERNRLLQAQQGD</sequence>
<evidence type="ECO:0000259" key="2">
    <source>
        <dbReference type="PROSITE" id="PS50994"/>
    </source>
</evidence>
<protein>
    <submittedName>
        <fullName evidence="4">Mu transposase-like protein</fullName>
    </submittedName>
</protein>
<organism evidence="4 5">
    <name type="scientific">Vulcaniibacterium tengchongense</name>
    <dbReference type="NCBI Taxonomy" id="1273429"/>
    <lineage>
        <taxon>Bacteria</taxon>
        <taxon>Pseudomonadati</taxon>
        <taxon>Pseudomonadota</taxon>
        <taxon>Gammaproteobacteria</taxon>
        <taxon>Lysobacterales</taxon>
        <taxon>Lysobacteraceae</taxon>
        <taxon>Vulcaniibacterium</taxon>
    </lineage>
</organism>
<feature type="domain" description="HTH Mu-type" evidence="3">
    <location>
        <begin position="1"/>
        <end position="72"/>
    </location>
</feature>
<dbReference type="PANTHER" id="PTHR35004">
    <property type="entry name" value="TRANSPOSASE RV3428C-RELATED"/>
    <property type="match status" value="1"/>
</dbReference>
<dbReference type="PANTHER" id="PTHR35004:SF7">
    <property type="entry name" value="INTEGRASE PROTEIN"/>
    <property type="match status" value="1"/>
</dbReference>
<dbReference type="GO" id="GO:0003677">
    <property type="term" value="F:DNA binding"/>
    <property type="evidence" value="ECO:0007669"/>
    <property type="project" value="InterPro"/>
</dbReference>
<dbReference type="AlphaFoldDB" id="A0A3N4W996"/>
<feature type="coiled-coil region" evidence="1">
    <location>
        <begin position="577"/>
        <end position="604"/>
    </location>
</feature>
<keyword evidence="1" id="KW-0175">Coiled coil</keyword>
<gene>
    <name evidence="4" type="ORF">EDC50_1016</name>
</gene>
<dbReference type="Pfam" id="PF09299">
    <property type="entry name" value="Mu-transpos_C"/>
    <property type="match status" value="1"/>
</dbReference>
<dbReference type="Gene3D" id="3.30.420.10">
    <property type="entry name" value="Ribonuclease H-like superfamily/Ribonuclease H"/>
    <property type="match status" value="1"/>
</dbReference>
<reference evidence="4 5" key="1">
    <citation type="submission" date="2018-11" db="EMBL/GenBank/DDBJ databases">
        <title>Genomic Encyclopedia of Type Strains, Phase IV (KMG-IV): sequencing the most valuable type-strain genomes for metagenomic binning, comparative biology and taxonomic classification.</title>
        <authorList>
            <person name="Goeker M."/>
        </authorList>
    </citation>
    <scope>NUCLEOTIDE SEQUENCE [LARGE SCALE GENOMIC DNA]</scope>
    <source>
        <strain evidence="4 5">DSM 25623</strain>
    </source>
</reference>
<dbReference type="InterPro" id="IPR001584">
    <property type="entry name" value="Integrase_cat-core"/>
</dbReference>
<keyword evidence="5" id="KW-1185">Reference proteome</keyword>
<dbReference type="EMBL" id="RKQN01000001">
    <property type="protein sequence ID" value="RPE81814.1"/>
    <property type="molecule type" value="Genomic_DNA"/>
</dbReference>
<evidence type="ECO:0000256" key="1">
    <source>
        <dbReference type="SAM" id="Coils"/>
    </source>
</evidence>
<dbReference type="InterPro" id="IPR012337">
    <property type="entry name" value="RNaseH-like_sf"/>
</dbReference>
<evidence type="ECO:0000313" key="4">
    <source>
        <dbReference type="EMBL" id="RPE81814.1"/>
    </source>
</evidence>
<feature type="domain" description="Integrase catalytic" evidence="2">
    <location>
        <begin position="291"/>
        <end position="485"/>
    </location>
</feature>
<dbReference type="InterPro" id="IPR015378">
    <property type="entry name" value="Transposase-like_Mu_C"/>
</dbReference>
<dbReference type="InterPro" id="IPR009004">
    <property type="entry name" value="Transposase_Mu_C"/>
</dbReference>
<dbReference type="PROSITE" id="PS51702">
    <property type="entry name" value="HTH_MU"/>
    <property type="match status" value="1"/>
</dbReference>